<evidence type="ECO:0000313" key="2">
    <source>
        <dbReference type="EMBL" id="PJF32068.1"/>
    </source>
</evidence>
<name>A0A2M8P3E6_9CHLR</name>
<dbReference type="EMBL" id="PGTK01000001">
    <property type="protein sequence ID" value="PJF32068.1"/>
    <property type="molecule type" value="Genomic_DNA"/>
</dbReference>
<dbReference type="InterPro" id="IPR007024">
    <property type="entry name" value="BLUF_domain"/>
</dbReference>
<reference evidence="2 3" key="1">
    <citation type="submission" date="2017-11" db="EMBL/GenBank/DDBJ databases">
        <title>Evolution of Phototrophy in the Chloroflexi Phylum Driven by Horizontal Gene Transfer.</title>
        <authorList>
            <person name="Ward L.M."/>
            <person name="Hemp J."/>
            <person name="Shih P.M."/>
            <person name="Mcglynn S.E."/>
            <person name="Fischer W."/>
        </authorList>
    </citation>
    <scope>NUCLEOTIDE SEQUENCE [LARGE SCALE GENOMIC DNA]</scope>
    <source>
        <strain evidence="2">CP2_2F</strain>
    </source>
</reference>
<dbReference type="InterPro" id="IPR036046">
    <property type="entry name" value="Acylphosphatase-like_dom_sf"/>
</dbReference>
<dbReference type="SUPFAM" id="SSF54975">
    <property type="entry name" value="Acylphosphatase/BLUF domain-like"/>
    <property type="match status" value="1"/>
</dbReference>
<comment type="caution">
    <text evidence="2">The sequence shown here is derived from an EMBL/GenBank/DDBJ whole genome shotgun (WGS) entry which is preliminary data.</text>
</comment>
<accession>A0A2M8P3E6</accession>
<dbReference type="AlphaFoldDB" id="A0A2M8P3E6"/>
<gene>
    <name evidence="2" type="ORF">CUN51_00110</name>
</gene>
<protein>
    <submittedName>
        <fullName evidence="2">Blue light sensor protein</fullName>
    </submittedName>
</protein>
<dbReference type="SMART" id="SM01034">
    <property type="entry name" value="BLUF"/>
    <property type="match status" value="1"/>
</dbReference>
<organism evidence="2 3">
    <name type="scientific">Candidatus Thermofonsia Clade 1 bacterium</name>
    <dbReference type="NCBI Taxonomy" id="2364210"/>
    <lineage>
        <taxon>Bacteria</taxon>
        <taxon>Bacillati</taxon>
        <taxon>Chloroflexota</taxon>
        <taxon>Candidatus Thermofontia</taxon>
        <taxon>Candidatus Thermofonsia Clade 1</taxon>
    </lineage>
</organism>
<dbReference type="PROSITE" id="PS50925">
    <property type="entry name" value="BLUF"/>
    <property type="match status" value="1"/>
</dbReference>
<dbReference type="GO" id="GO:0009882">
    <property type="term" value="F:blue light photoreceptor activity"/>
    <property type="evidence" value="ECO:0007669"/>
    <property type="project" value="InterPro"/>
</dbReference>
<dbReference type="Gene3D" id="3.30.70.100">
    <property type="match status" value="1"/>
</dbReference>
<dbReference type="Proteomes" id="UP000228921">
    <property type="component" value="Unassembled WGS sequence"/>
</dbReference>
<evidence type="ECO:0000313" key="3">
    <source>
        <dbReference type="Proteomes" id="UP000228921"/>
    </source>
</evidence>
<feature type="domain" description="BLUF" evidence="1">
    <location>
        <begin position="3"/>
        <end position="94"/>
    </location>
</feature>
<sequence>MSLISLVYVSFATRPMSERDLRDLLEECRTNNARLNVTGMLLYRNGFFIQALEGDEEVVERLFAEIAKDPRHHDVLQVYKAPILVRSFPNWTMGFNHISDHHHLEMEGYSDFLENPNAAYFTDHPSRAQMLLESFRSETFF</sequence>
<dbReference type="Pfam" id="PF04940">
    <property type="entry name" value="BLUF"/>
    <property type="match status" value="1"/>
</dbReference>
<evidence type="ECO:0000259" key="1">
    <source>
        <dbReference type="PROSITE" id="PS50925"/>
    </source>
</evidence>
<dbReference type="GO" id="GO:0071949">
    <property type="term" value="F:FAD binding"/>
    <property type="evidence" value="ECO:0007669"/>
    <property type="project" value="InterPro"/>
</dbReference>
<proteinExistence type="predicted"/>